<dbReference type="OrthoDB" id="185373at2759"/>
<evidence type="ECO:0000256" key="1">
    <source>
        <dbReference type="ARBA" id="ARBA00007626"/>
    </source>
</evidence>
<comment type="caution">
    <text evidence="4">The sequence shown here is derived from an EMBL/GenBank/DDBJ whole genome shotgun (WGS) entry which is preliminary data.</text>
</comment>
<evidence type="ECO:0000256" key="2">
    <source>
        <dbReference type="ARBA" id="ARBA00022737"/>
    </source>
</evidence>
<dbReference type="InterPro" id="IPR050667">
    <property type="entry name" value="PPR-containing_protein"/>
</dbReference>
<evidence type="ECO:0000313" key="4">
    <source>
        <dbReference type="EMBL" id="KAF6154114.1"/>
    </source>
</evidence>
<protein>
    <recommendedName>
        <fullName evidence="6">Pentatricopeptide repeat-containing protein</fullName>
    </recommendedName>
</protein>
<dbReference type="InterPro" id="IPR011990">
    <property type="entry name" value="TPR-like_helical_dom_sf"/>
</dbReference>
<dbReference type="Pfam" id="PF13041">
    <property type="entry name" value="PPR_2"/>
    <property type="match status" value="3"/>
</dbReference>
<feature type="repeat" description="PPR" evidence="3">
    <location>
        <begin position="313"/>
        <end position="347"/>
    </location>
</feature>
<keyword evidence="2" id="KW-0677">Repeat</keyword>
<organism evidence="4 5">
    <name type="scientific">Kingdonia uniflora</name>
    <dbReference type="NCBI Taxonomy" id="39325"/>
    <lineage>
        <taxon>Eukaryota</taxon>
        <taxon>Viridiplantae</taxon>
        <taxon>Streptophyta</taxon>
        <taxon>Embryophyta</taxon>
        <taxon>Tracheophyta</taxon>
        <taxon>Spermatophyta</taxon>
        <taxon>Magnoliopsida</taxon>
        <taxon>Ranunculales</taxon>
        <taxon>Circaeasteraceae</taxon>
        <taxon>Kingdonia</taxon>
    </lineage>
</organism>
<feature type="repeat" description="PPR" evidence="3">
    <location>
        <begin position="420"/>
        <end position="454"/>
    </location>
</feature>
<feature type="repeat" description="PPR" evidence="3">
    <location>
        <begin position="206"/>
        <end position="240"/>
    </location>
</feature>
<sequence length="482" mass="54421">MITSISRHLSTPIRLQNPKFLLITNFPFSNSSKIEDYWTVLQSDNGYELNLERNLTKIRGNLNGSVVEDIMRRCSIGDRDRSILGLRFFIWAGLQSDYRHRTLMYKRATDIFDISGNPKWFVDILEAYRKEGCLVSVKTFKEILYLCKGAGLAEEALGVLRKMSEFKCMPDTTVFNVVIRLFSEKGDMDVVVGLREEMASLDLYPDMITYAAMIKGFCNVGRLEDAYGLFEIMRQHGCFPNVVAYSAVLDGFCKSGNLDRAMQLLDEMEKEGKVRKPNVVTYTSVIQSFCEKGKITEALAVLDRMNSNGCRPNRITMSILINSLCTEGRIDEAYVLVDKLALDGSVSSGLSFSSLIVSLCWNENVEKAEKLFKKMLASELKPDGLACSSLIKKLCCEERFLDGFVLYCEMEKHGCANTVDSDIYSILLEALCQLGYSQEVVKLVNFMVARRVQLKAPYLDGIVEYIKKSGEVELASHLLTMD</sequence>
<dbReference type="PANTHER" id="PTHR47939">
    <property type="entry name" value="MEMBRANE-ASSOCIATED SALT-INDUCIBLE PROTEIN-LIKE"/>
    <property type="match status" value="1"/>
</dbReference>
<feature type="repeat" description="PPR" evidence="3">
    <location>
        <begin position="348"/>
        <end position="382"/>
    </location>
</feature>
<reference evidence="4 5" key="1">
    <citation type="journal article" date="2020" name="IScience">
        <title>Genome Sequencing of the Endangered Kingdonia uniflora (Circaeasteraceae, Ranunculales) Reveals Potential Mechanisms of Evolutionary Specialization.</title>
        <authorList>
            <person name="Sun Y."/>
            <person name="Deng T."/>
            <person name="Zhang A."/>
            <person name="Moore M.J."/>
            <person name="Landis J.B."/>
            <person name="Lin N."/>
            <person name="Zhang H."/>
            <person name="Zhang X."/>
            <person name="Huang J."/>
            <person name="Zhang X."/>
            <person name="Sun H."/>
            <person name="Wang H."/>
        </authorList>
    </citation>
    <scope>NUCLEOTIDE SEQUENCE [LARGE SCALE GENOMIC DNA]</scope>
    <source>
        <strain evidence="4">TB1705</strain>
        <tissue evidence="4">Leaf</tissue>
    </source>
</reference>
<name>A0A7J7MH71_9MAGN</name>
<accession>A0A7J7MH71</accession>
<feature type="repeat" description="PPR" evidence="3">
    <location>
        <begin position="278"/>
        <end position="312"/>
    </location>
</feature>
<dbReference type="NCBIfam" id="TIGR00756">
    <property type="entry name" value="PPR"/>
    <property type="match status" value="5"/>
</dbReference>
<dbReference type="Pfam" id="PF13812">
    <property type="entry name" value="PPR_3"/>
    <property type="match status" value="1"/>
</dbReference>
<feature type="repeat" description="PPR" evidence="3">
    <location>
        <begin position="171"/>
        <end position="205"/>
    </location>
</feature>
<dbReference type="PROSITE" id="PS51375">
    <property type="entry name" value="PPR"/>
    <property type="match status" value="7"/>
</dbReference>
<keyword evidence="5" id="KW-1185">Reference proteome</keyword>
<dbReference type="Proteomes" id="UP000541444">
    <property type="component" value="Unassembled WGS sequence"/>
</dbReference>
<dbReference type="PANTHER" id="PTHR47939:SF14">
    <property type="entry name" value="PENTATRICOPEPTIDE REPEAT-CONTAINING PROTEIN MITOCHONDRIAL"/>
    <property type="match status" value="1"/>
</dbReference>
<comment type="similarity">
    <text evidence="1">Belongs to the PPR family. P subfamily.</text>
</comment>
<dbReference type="Pfam" id="PF01535">
    <property type="entry name" value="PPR"/>
    <property type="match status" value="1"/>
</dbReference>
<feature type="repeat" description="PPR" evidence="3">
    <location>
        <begin position="241"/>
        <end position="275"/>
    </location>
</feature>
<gene>
    <name evidence="4" type="ORF">GIB67_009814</name>
</gene>
<evidence type="ECO:0000313" key="5">
    <source>
        <dbReference type="Proteomes" id="UP000541444"/>
    </source>
</evidence>
<evidence type="ECO:0008006" key="6">
    <source>
        <dbReference type="Google" id="ProtNLM"/>
    </source>
</evidence>
<dbReference type="InterPro" id="IPR002885">
    <property type="entry name" value="PPR_rpt"/>
</dbReference>
<dbReference type="Gene3D" id="1.25.40.10">
    <property type="entry name" value="Tetratricopeptide repeat domain"/>
    <property type="match status" value="4"/>
</dbReference>
<proteinExistence type="inferred from homology"/>
<dbReference type="EMBL" id="JACGCM010001517">
    <property type="protein sequence ID" value="KAF6154114.1"/>
    <property type="molecule type" value="Genomic_DNA"/>
</dbReference>
<dbReference type="AlphaFoldDB" id="A0A7J7MH71"/>
<evidence type="ECO:0000256" key="3">
    <source>
        <dbReference type="PROSITE-ProRule" id="PRU00708"/>
    </source>
</evidence>